<evidence type="ECO:0000256" key="4">
    <source>
        <dbReference type="SAM" id="MobiDB-lite"/>
    </source>
</evidence>
<evidence type="ECO:0000259" key="6">
    <source>
        <dbReference type="SMART" id="SM00244"/>
    </source>
</evidence>
<dbReference type="InterPro" id="IPR043202">
    <property type="entry name" value="Band-7_stomatin-like"/>
</dbReference>
<keyword evidence="5" id="KW-1133">Transmembrane helix</keyword>
<organism evidence="7 8">
    <name type="scientific">Echinococcus multilocularis</name>
    <name type="common">Fox tapeworm</name>
    <dbReference type="NCBI Taxonomy" id="6211"/>
    <lineage>
        <taxon>Eukaryota</taxon>
        <taxon>Metazoa</taxon>
        <taxon>Spiralia</taxon>
        <taxon>Lophotrochozoa</taxon>
        <taxon>Platyhelminthes</taxon>
        <taxon>Cestoda</taxon>
        <taxon>Eucestoda</taxon>
        <taxon>Cyclophyllidea</taxon>
        <taxon>Taeniidae</taxon>
        <taxon>Echinococcus</taxon>
    </lineage>
</organism>
<dbReference type="InterPro" id="IPR036013">
    <property type="entry name" value="Band_7/SPFH_dom_sf"/>
</dbReference>
<dbReference type="SUPFAM" id="SSF117892">
    <property type="entry name" value="Band 7/SPFH domain"/>
    <property type="match status" value="1"/>
</dbReference>
<dbReference type="EMBL" id="LN902841">
    <property type="protein sequence ID" value="CDS40084.1"/>
    <property type="molecule type" value="Genomic_DNA"/>
</dbReference>
<dbReference type="eggNOG" id="KOG2621">
    <property type="taxonomic scope" value="Eukaryota"/>
</dbReference>
<dbReference type="FunFam" id="3.30.479.30:FF:000002">
    <property type="entry name" value="band 7 protein AGAP004871"/>
    <property type="match status" value="1"/>
</dbReference>
<feature type="compositionally biased region" description="Low complexity" evidence="4">
    <location>
        <begin position="341"/>
        <end position="351"/>
    </location>
</feature>
<evidence type="ECO:0000256" key="2">
    <source>
        <dbReference type="ARBA" id="ARBA00008164"/>
    </source>
</evidence>
<keyword evidence="3 5" id="KW-0472">Membrane</keyword>
<dbReference type="OMA" id="FFCIKVI"/>
<keyword evidence="5" id="KW-0812">Transmembrane</keyword>
<dbReference type="AlphaFoldDB" id="A0A068Y9Y8"/>
<dbReference type="PANTHER" id="PTHR10264">
    <property type="entry name" value="BAND 7 PROTEIN-RELATED"/>
    <property type="match status" value="1"/>
</dbReference>
<feature type="region of interest" description="Disordered" evidence="4">
    <location>
        <begin position="326"/>
        <end position="353"/>
    </location>
</feature>
<feature type="transmembrane region" description="Helical" evidence="5">
    <location>
        <begin position="55"/>
        <end position="75"/>
    </location>
</feature>
<keyword evidence="8" id="KW-1185">Reference proteome</keyword>
<name>A0A068Y9Y8_ECHMU</name>
<feature type="compositionally biased region" description="Gly residues" evidence="4">
    <location>
        <begin position="326"/>
        <end position="340"/>
    </location>
</feature>
<feature type="domain" description="Band 7" evidence="6">
    <location>
        <begin position="75"/>
        <end position="234"/>
    </location>
</feature>
<evidence type="ECO:0000313" key="8">
    <source>
        <dbReference type="Proteomes" id="UP000017246"/>
    </source>
</evidence>
<proteinExistence type="inferred from homology"/>
<dbReference type="PRINTS" id="PR00721">
    <property type="entry name" value="STOMATIN"/>
</dbReference>
<dbReference type="GO" id="GO:0005886">
    <property type="term" value="C:plasma membrane"/>
    <property type="evidence" value="ECO:0007669"/>
    <property type="project" value="InterPro"/>
</dbReference>
<dbReference type="OrthoDB" id="2105077at2759"/>
<evidence type="ECO:0000256" key="1">
    <source>
        <dbReference type="ARBA" id="ARBA00004370"/>
    </source>
</evidence>
<dbReference type="PANTHER" id="PTHR10264:SF19">
    <property type="entry name" value="AT06885P-RELATED"/>
    <property type="match status" value="1"/>
</dbReference>
<reference evidence="7" key="1">
    <citation type="journal article" date="2013" name="Nature">
        <title>The genomes of four tapeworm species reveal adaptations to parasitism.</title>
        <authorList>
            <person name="Tsai I.J."/>
            <person name="Zarowiecki M."/>
            <person name="Holroyd N."/>
            <person name="Garciarrubio A."/>
            <person name="Sanchez-Flores A."/>
            <person name="Brooks K.L."/>
            <person name="Tracey A."/>
            <person name="Bobes R.J."/>
            <person name="Fragoso G."/>
            <person name="Sciutto E."/>
            <person name="Aslett M."/>
            <person name="Beasley H."/>
            <person name="Bennett H.M."/>
            <person name="Cai J."/>
            <person name="Camicia F."/>
            <person name="Clark R."/>
            <person name="Cucher M."/>
            <person name="De Silva N."/>
            <person name="Day T.A."/>
            <person name="Deplazes P."/>
            <person name="Estrada K."/>
            <person name="Fernandez C."/>
            <person name="Holland P.W."/>
            <person name="Hou J."/>
            <person name="Hu S."/>
            <person name="Huckvale T."/>
            <person name="Hung S.S."/>
            <person name="Kamenetzky L."/>
            <person name="Keane J.A."/>
            <person name="Kiss F."/>
            <person name="Koziol U."/>
            <person name="Lambert O."/>
            <person name="Liu K."/>
            <person name="Luo X."/>
            <person name="Luo Y."/>
            <person name="Macchiaroli N."/>
            <person name="Nichol S."/>
            <person name="Paps J."/>
            <person name="Parkinson J."/>
            <person name="Pouchkina-Stantcheva N."/>
            <person name="Riddiford N."/>
            <person name="Rosenzvit M."/>
            <person name="Salinas G."/>
            <person name="Wasmuth J.D."/>
            <person name="Zamanian M."/>
            <person name="Zheng Y."/>
            <person name="Cai X."/>
            <person name="Soberon X."/>
            <person name="Olson P.D."/>
            <person name="Laclette J.P."/>
            <person name="Brehm K."/>
            <person name="Berriman M."/>
            <person name="Garciarrubio A."/>
            <person name="Bobes R.J."/>
            <person name="Fragoso G."/>
            <person name="Sanchez-Flores A."/>
            <person name="Estrada K."/>
            <person name="Cevallos M.A."/>
            <person name="Morett E."/>
            <person name="Gonzalez V."/>
            <person name="Portillo T."/>
            <person name="Ochoa-Leyva A."/>
            <person name="Jose M.V."/>
            <person name="Sciutto E."/>
            <person name="Landa A."/>
            <person name="Jimenez L."/>
            <person name="Valdes V."/>
            <person name="Carrero J.C."/>
            <person name="Larralde C."/>
            <person name="Morales-Montor J."/>
            <person name="Limon-Lason J."/>
            <person name="Soberon X."/>
            <person name="Laclette J.P."/>
        </authorList>
    </citation>
    <scope>NUCLEOTIDE SEQUENCE [LARGE SCALE GENOMIC DNA]</scope>
</reference>
<comment type="subcellular location">
    <subcellularLocation>
        <location evidence="1">Membrane</location>
    </subcellularLocation>
</comment>
<comment type="similarity">
    <text evidence="2">Belongs to the band 7/mec-2 family.</text>
</comment>
<dbReference type="CDD" id="cd03403">
    <property type="entry name" value="SPFH_stomatin"/>
    <property type="match status" value="1"/>
</dbReference>
<evidence type="ECO:0000256" key="5">
    <source>
        <dbReference type="SAM" id="Phobius"/>
    </source>
</evidence>
<dbReference type="InterPro" id="IPR018080">
    <property type="entry name" value="Band_7/stomatin-like_CS"/>
</dbReference>
<accession>A0A068Y9Y8</accession>
<dbReference type="Pfam" id="PF01145">
    <property type="entry name" value="Band_7"/>
    <property type="match status" value="1"/>
</dbReference>
<dbReference type="Proteomes" id="UP000017246">
    <property type="component" value="Unassembled WGS sequence"/>
</dbReference>
<gene>
    <name evidence="7" type="ORF">EmuJ_000764700</name>
</gene>
<evidence type="ECO:0000256" key="3">
    <source>
        <dbReference type="ARBA" id="ARBA00023136"/>
    </source>
</evidence>
<dbReference type="InterPro" id="IPR001107">
    <property type="entry name" value="Band_7"/>
</dbReference>
<dbReference type="Gene3D" id="3.30.479.30">
    <property type="entry name" value="Band 7 domain"/>
    <property type="match status" value="1"/>
</dbReference>
<evidence type="ECO:0000313" key="7">
    <source>
        <dbReference type="EMBL" id="CDS40084.1"/>
    </source>
</evidence>
<dbReference type="STRING" id="6211.A0A068Y9Y8"/>
<sequence>MNAQQLSLANPVDSSMVGSEGSLLTEPRKYSVVNPRMSMDGGSISKSKDMGCCSYVLLALSYFVIVLMFPVSIFFCIKVIAEYERAVLFRLGRILPGGARGPGLFFTVPCLDMIRKVDLRTVTFDVPPQEVLTKDSVTVAVDAVVYYRIYNPVVAITNVEDADRSTRLLAATTLRNVLGTKNLSDILSERDSISGMMQTMLDEATDPWGVKVERVEVKDVRLPVQLQRAMAAEAEATREARAKVIAARGEQKASQALKEAADVLNESPFAMQLRYLQTLSTISAEKNSTIIFPMPVDLVTHFMHGKPSSSLPAILSSTASALGGGAAGGSGGGDGGGGGDSSDSSRAAASASDHHGFDVPTLARRRRIVGAVTTSPAAATEAFALFIIIKHSKVVTIHEWSFLFRCLLLIRPHTHAHSHDLYSSIYITHKMNSFMAVYPFSLFLCTCL</sequence>
<dbReference type="SMART" id="SM00244">
    <property type="entry name" value="PHB"/>
    <property type="match status" value="1"/>
</dbReference>
<dbReference type="Gene3D" id="6.10.250.2090">
    <property type="match status" value="1"/>
</dbReference>
<feature type="region of interest" description="Disordered" evidence="4">
    <location>
        <begin position="1"/>
        <end position="21"/>
    </location>
</feature>
<feature type="compositionally biased region" description="Polar residues" evidence="4">
    <location>
        <begin position="1"/>
        <end position="17"/>
    </location>
</feature>
<reference evidence="7" key="2">
    <citation type="submission" date="2015-11" db="EMBL/GenBank/DDBJ databases">
        <authorList>
            <person name="Zhang Y."/>
            <person name="Guo Z."/>
        </authorList>
    </citation>
    <scope>NUCLEOTIDE SEQUENCE</scope>
</reference>
<dbReference type="InterPro" id="IPR001972">
    <property type="entry name" value="Stomatin_HflK_fam"/>
</dbReference>
<dbReference type="PROSITE" id="PS01270">
    <property type="entry name" value="BAND_7"/>
    <property type="match status" value="1"/>
</dbReference>
<protein>
    <submittedName>
        <fullName evidence="7">Mechanosensory protein 2</fullName>
    </submittedName>
</protein>